<feature type="compositionally biased region" description="Polar residues" evidence="11">
    <location>
        <begin position="498"/>
        <end position="516"/>
    </location>
</feature>
<evidence type="ECO:0000256" key="1">
    <source>
        <dbReference type="ARBA" id="ARBA00004123"/>
    </source>
</evidence>
<dbReference type="EnsemblPlants" id="OMERI02G23520.2">
    <property type="protein sequence ID" value="OMERI02G23520.2"/>
    <property type="gene ID" value="OMERI02G23520"/>
</dbReference>
<keyword evidence="13" id="KW-1185">Reference proteome</keyword>
<dbReference type="FunFam" id="2.30.30.140:FF:000033">
    <property type="entry name" value="Binding protein"/>
    <property type="match status" value="1"/>
</dbReference>
<evidence type="ECO:0000313" key="12">
    <source>
        <dbReference type="EnsemblPlants" id="OMERI02G23520.2"/>
    </source>
</evidence>
<proteinExistence type="inferred from homology"/>
<dbReference type="Gene3D" id="2.30.30.140">
    <property type="match status" value="1"/>
</dbReference>
<evidence type="ECO:0000256" key="2">
    <source>
        <dbReference type="ARBA" id="ARBA00006254"/>
    </source>
</evidence>
<comment type="function">
    <text evidence="10">Cohesin cofactor dispensable during the meiotic division but playing an important role in DNA repair by homologous recombination (HR) probably by helping SMC5/SMC6 complex. Regulator of sister chromatid cohesion in mitosis which may stabilize cohesin complex association with chromatin. May couple sister chromatid cohesion during mitosis to DNA replication. Cohesion ensures that chromosome partitioning is accurate in both meiotic and mitotic cells and plays an important role in DNA repair.</text>
</comment>
<feature type="compositionally biased region" description="Basic and acidic residues" evidence="11">
    <location>
        <begin position="594"/>
        <end position="603"/>
    </location>
</feature>
<evidence type="ECO:0000313" key="13">
    <source>
        <dbReference type="Proteomes" id="UP000008021"/>
    </source>
</evidence>
<keyword evidence="9" id="KW-0131">Cell cycle</keyword>
<dbReference type="AlphaFoldDB" id="A0A0E0CNC9"/>
<dbReference type="Proteomes" id="UP000008021">
    <property type="component" value="Chromosome 2"/>
</dbReference>
<evidence type="ECO:0000256" key="8">
    <source>
        <dbReference type="ARBA" id="ARBA00023242"/>
    </source>
</evidence>
<dbReference type="CDD" id="cd20404">
    <property type="entry name" value="Tudor_Agenet_AtEML-like"/>
    <property type="match status" value="1"/>
</dbReference>
<dbReference type="SUPFAM" id="SSF63748">
    <property type="entry name" value="Tudor/PWWP/MBT"/>
    <property type="match status" value="1"/>
</dbReference>
<evidence type="ECO:0000256" key="9">
    <source>
        <dbReference type="ARBA" id="ARBA00023306"/>
    </source>
</evidence>
<dbReference type="GO" id="GO:0035825">
    <property type="term" value="P:homologous recombination"/>
    <property type="evidence" value="ECO:0007669"/>
    <property type="project" value="UniProtKB-ARBA"/>
</dbReference>
<feature type="compositionally biased region" description="Low complexity" evidence="11">
    <location>
        <begin position="457"/>
        <end position="472"/>
    </location>
</feature>
<dbReference type="GO" id="GO:0051301">
    <property type="term" value="P:cell division"/>
    <property type="evidence" value="ECO:0007669"/>
    <property type="project" value="UniProtKB-KW"/>
</dbReference>
<evidence type="ECO:0000256" key="5">
    <source>
        <dbReference type="ARBA" id="ARBA00022763"/>
    </source>
</evidence>
<dbReference type="GO" id="GO:0000785">
    <property type="term" value="C:chromatin"/>
    <property type="evidence" value="ECO:0007669"/>
    <property type="project" value="TreeGrafter"/>
</dbReference>
<keyword evidence="6" id="KW-0498">Mitosis</keyword>
<evidence type="ECO:0000256" key="4">
    <source>
        <dbReference type="ARBA" id="ARBA00022737"/>
    </source>
</evidence>
<protein>
    <recommendedName>
        <fullName evidence="14">Tudor domain-containing protein</fullName>
    </recommendedName>
</protein>
<feature type="compositionally biased region" description="Basic and acidic residues" evidence="11">
    <location>
        <begin position="730"/>
        <end position="743"/>
    </location>
</feature>
<feature type="compositionally biased region" description="Basic and acidic residues" evidence="11">
    <location>
        <begin position="523"/>
        <end position="532"/>
    </location>
</feature>
<feature type="compositionally biased region" description="Polar residues" evidence="11">
    <location>
        <begin position="651"/>
        <end position="661"/>
    </location>
</feature>
<evidence type="ECO:0000256" key="10">
    <source>
        <dbReference type="ARBA" id="ARBA00058864"/>
    </source>
</evidence>
<dbReference type="GO" id="GO:0009556">
    <property type="term" value="P:microsporogenesis"/>
    <property type="evidence" value="ECO:0007669"/>
    <property type="project" value="UniProtKB-ARBA"/>
</dbReference>
<dbReference type="PANTHER" id="PTHR12663:SF44">
    <property type="entry name" value="OS02G0612800 PROTEIN"/>
    <property type="match status" value="1"/>
</dbReference>
<dbReference type="GO" id="GO:0007064">
    <property type="term" value="P:mitotic sister chromatid cohesion"/>
    <property type="evidence" value="ECO:0007669"/>
    <property type="project" value="InterPro"/>
</dbReference>
<accession>A0A0E0CNC9</accession>
<keyword evidence="5" id="KW-0227">DNA damage</keyword>
<feature type="compositionally biased region" description="Basic and acidic residues" evidence="11">
    <location>
        <begin position="673"/>
        <end position="709"/>
    </location>
</feature>
<feature type="region of interest" description="Disordered" evidence="11">
    <location>
        <begin position="594"/>
        <end position="786"/>
    </location>
</feature>
<feature type="compositionally biased region" description="Basic and acidic residues" evidence="11">
    <location>
        <begin position="474"/>
        <end position="491"/>
    </location>
</feature>
<keyword evidence="8" id="KW-0539">Nucleus</keyword>
<dbReference type="SUPFAM" id="SSF48371">
    <property type="entry name" value="ARM repeat"/>
    <property type="match status" value="1"/>
</dbReference>
<dbReference type="GO" id="GO:0005634">
    <property type="term" value="C:nucleus"/>
    <property type="evidence" value="ECO:0007669"/>
    <property type="project" value="UniProtKB-SubCell"/>
</dbReference>
<dbReference type="Pfam" id="PF20168">
    <property type="entry name" value="PDS5"/>
    <property type="match status" value="1"/>
</dbReference>
<dbReference type="PANTHER" id="PTHR12663">
    <property type="entry name" value="ANDROGEN INDUCED INHIBITOR OF PROLIFERATION AS3 / PDS5-RELATED"/>
    <property type="match status" value="1"/>
</dbReference>
<evidence type="ECO:0000256" key="11">
    <source>
        <dbReference type="SAM" id="MobiDB-lite"/>
    </source>
</evidence>
<feature type="region of interest" description="Disordered" evidence="11">
    <location>
        <begin position="1"/>
        <end position="55"/>
    </location>
</feature>
<keyword evidence="4" id="KW-0677">Repeat</keyword>
<organism evidence="12">
    <name type="scientific">Oryza meridionalis</name>
    <dbReference type="NCBI Taxonomy" id="40149"/>
    <lineage>
        <taxon>Eukaryota</taxon>
        <taxon>Viridiplantae</taxon>
        <taxon>Streptophyta</taxon>
        <taxon>Embryophyta</taxon>
        <taxon>Tracheophyta</taxon>
        <taxon>Spermatophyta</taxon>
        <taxon>Magnoliopsida</taxon>
        <taxon>Liliopsida</taxon>
        <taxon>Poales</taxon>
        <taxon>Poaceae</taxon>
        <taxon>BOP clade</taxon>
        <taxon>Oryzoideae</taxon>
        <taxon>Oryzeae</taxon>
        <taxon>Oryzinae</taxon>
        <taxon>Oryza</taxon>
    </lineage>
</organism>
<evidence type="ECO:0008006" key="14">
    <source>
        <dbReference type="Google" id="ProtNLM"/>
    </source>
</evidence>
<reference evidence="12" key="2">
    <citation type="submission" date="2018-05" db="EMBL/GenBank/DDBJ databases">
        <title>OmerRS3 (Oryza meridionalis Reference Sequence Version 3).</title>
        <authorList>
            <person name="Zhang J."/>
            <person name="Kudrna D."/>
            <person name="Lee S."/>
            <person name="Talag J."/>
            <person name="Welchert J."/>
            <person name="Wing R.A."/>
        </authorList>
    </citation>
    <scope>NUCLEOTIDE SEQUENCE [LARGE SCALE GENOMIC DNA]</scope>
    <source>
        <strain evidence="12">cv. OR44</strain>
    </source>
</reference>
<feature type="compositionally biased region" description="Basic and acidic residues" evidence="11">
    <location>
        <begin position="302"/>
        <end position="328"/>
    </location>
</feature>
<evidence type="ECO:0000256" key="3">
    <source>
        <dbReference type="ARBA" id="ARBA00022618"/>
    </source>
</evidence>
<keyword evidence="3" id="KW-0132">Cell division</keyword>
<reference evidence="12" key="1">
    <citation type="submission" date="2015-04" db="UniProtKB">
        <authorList>
            <consortium name="EnsemblPlants"/>
        </authorList>
    </citation>
    <scope>IDENTIFICATION</scope>
</reference>
<feature type="region of interest" description="Disordered" evidence="11">
    <location>
        <begin position="302"/>
        <end position="544"/>
    </location>
</feature>
<dbReference type="Gramene" id="OMERI02G23520.2">
    <property type="protein sequence ID" value="OMERI02G23520.2"/>
    <property type="gene ID" value="OMERI02G23520"/>
</dbReference>
<evidence type="ECO:0000256" key="7">
    <source>
        <dbReference type="ARBA" id="ARBA00023204"/>
    </source>
</evidence>
<feature type="compositionally biased region" description="Basic and acidic residues" evidence="11">
    <location>
        <begin position="759"/>
        <end position="776"/>
    </location>
</feature>
<comment type="similarity">
    <text evidence="2">Belongs to the PDS5 family.</text>
</comment>
<evidence type="ECO:0000256" key="6">
    <source>
        <dbReference type="ARBA" id="ARBA00022776"/>
    </source>
</evidence>
<dbReference type="InterPro" id="IPR016024">
    <property type="entry name" value="ARM-type_fold"/>
</dbReference>
<dbReference type="InterPro" id="IPR039776">
    <property type="entry name" value="Pds5"/>
</dbReference>
<dbReference type="GO" id="GO:0006281">
    <property type="term" value="P:DNA repair"/>
    <property type="evidence" value="ECO:0007669"/>
    <property type="project" value="UniProtKB-KW"/>
</dbReference>
<dbReference type="STRING" id="40149.A0A0E0CNC9"/>
<name>A0A0E0CNC9_9ORYZ</name>
<sequence length="825" mass="89069">MAEDVPGPRITDCHFRRPWNSSVPQPSIHPAPRSIASQRRPRSPQTSLGTPLGELEGKLRDVGEKLQSPPDDVDALLKLIHEAEIYILKVEQAPSESMISAITPAMKALIKKELLDNSSYEVKLSVVSCISEITRITAPDTPYDDDVMKDVFSIMVGSFEKLDDMENPLFRRIVAILETVAKVRLCVVMLDLECEDLILQMFHNFFTTVKPNHPENVTNCMTTIMILVIEEDDEVEIPIAECLLKHAKSELKETSAASFELAEKVIGACSEKLKPVFLQLLKGTSLNEYDNIIATICEDSSDVKEDMDADPSGKDVVDDGKLSERTISDELPQEPAKLEQDVTQTTAIGSGATPVDNGTESAAANPKELSNPDSEKKDGVKQSAKVANGASAETSERVDGSPAMVKSKRGRPPGLKSLEKKAAGKKVLGLKKVEETTDSAGKLSKQSSKDDSKSSTRKASGAGSSKKQQKISLKQKDETDSKEDTAKDLSLKEMVSPKSVSKGSAKTKGSQGQDNNGSKRKRSQEDEQETPRSRKNKGLDASLVGARIQVWWPDDKKFYKGIVDSFDTASKRHKIAYDDGDVEVLLLRDEKWEFVSEEQDKTPDVASEISPKPRGRGRKGRGSSVQLKEGNAETPKSGGGDLPKKRGRPKGSSNGTPKSNISATSSKSKGKAARKDDNETRKVGSDLKKEAEEGSEDKATKSTEKTKDDLPEDGSNKSASKPKEASSGGKDLKGESKPSEGRAKPGRKPKVAAAVVAGEESKANVSAEKEKQKEAEGEAAAEVEQGGSAVEAAISLSQIATMLKLTTAWLSSALPALSMRGMAKP</sequence>
<keyword evidence="7" id="KW-0234">DNA repair</keyword>
<comment type="subcellular location">
    <subcellularLocation>
        <location evidence="1">Nucleus</location>
    </subcellularLocation>
</comment>